<name>A0A975BQV0_9BACT</name>
<dbReference type="EMBL" id="CP061800">
    <property type="protein sequence ID" value="QTA89933.1"/>
    <property type="molecule type" value="Genomic_DNA"/>
</dbReference>
<sequence>MKIIEIRNSHICLKIRMSSFGVQFSIINYQGRINEYITQN</sequence>
<dbReference type="KEGG" id="dmm:dnm_059920"/>
<protein>
    <submittedName>
        <fullName evidence="1">Uncharacterized protein</fullName>
    </submittedName>
</protein>
<proteinExistence type="predicted"/>
<gene>
    <name evidence="1" type="ORF">dnm_059920</name>
</gene>
<dbReference type="Proteomes" id="UP000663722">
    <property type="component" value="Chromosome"/>
</dbReference>
<dbReference type="AlphaFoldDB" id="A0A975BQV0"/>
<evidence type="ECO:0000313" key="2">
    <source>
        <dbReference type="Proteomes" id="UP000663722"/>
    </source>
</evidence>
<organism evidence="1 2">
    <name type="scientific">Desulfonema magnum</name>
    <dbReference type="NCBI Taxonomy" id="45655"/>
    <lineage>
        <taxon>Bacteria</taxon>
        <taxon>Pseudomonadati</taxon>
        <taxon>Thermodesulfobacteriota</taxon>
        <taxon>Desulfobacteria</taxon>
        <taxon>Desulfobacterales</taxon>
        <taxon>Desulfococcaceae</taxon>
        <taxon>Desulfonema</taxon>
    </lineage>
</organism>
<reference evidence="1" key="1">
    <citation type="journal article" date="2021" name="Microb. Physiol.">
        <title>Proteogenomic Insights into the Physiology of Marine, Sulfate-Reducing, Filamentous Desulfonema limicola and Desulfonema magnum.</title>
        <authorList>
            <person name="Schnaars V."/>
            <person name="Wohlbrand L."/>
            <person name="Scheve S."/>
            <person name="Hinrichs C."/>
            <person name="Reinhardt R."/>
            <person name="Rabus R."/>
        </authorList>
    </citation>
    <scope>NUCLEOTIDE SEQUENCE</scope>
    <source>
        <strain evidence="1">4be13</strain>
    </source>
</reference>
<accession>A0A975BQV0</accession>
<evidence type="ECO:0000313" key="1">
    <source>
        <dbReference type="EMBL" id="QTA89933.1"/>
    </source>
</evidence>
<keyword evidence="2" id="KW-1185">Reference proteome</keyword>